<keyword evidence="17" id="KW-1185">Reference proteome</keyword>
<feature type="transmembrane region" description="Helical" evidence="14">
    <location>
        <begin position="199"/>
        <end position="218"/>
    </location>
</feature>
<dbReference type="Pfam" id="PF02518">
    <property type="entry name" value="HATPase_c"/>
    <property type="match status" value="1"/>
</dbReference>
<dbReference type="SMART" id="SM00388">
    <property type="entry name" value="HisKA"/>
    <property type="match status" value="1"/>
</dbReference>
<evidence type="ECO:0000256" key="7">
    <source>
        <dbReference type="ARBA" id="ARBA00022692"/>
    </source>
</evidence>
<organism evidence="16 17">
    <name type="scientific">Pseudobacteriovorax antillogorgiicola</name>
    <dbReference type="NCBI Taxonomy" id="1513793"/>
    <lineage>
        <taxon>Bacteria</taxon>
        <taxon>Pseudomonadati</taxon>
        <taxon>Bdellovibrionota</taxon>
        <taxon>Oligoflexia</taxon>
        <taxon>Oligoflexales</taxon>
        <taxon>Pseudobacteriovoracaceae</taxon>
        <taxon>Pseudobacteriovorax</taxon>
    </lineage>
</organism>
<feature type="transmembrane region" description="Helical" evidence="14">
    <location>
        <begin position="224"/>
        <end position="241"/>
    </location>
</feature>
<evidence type="ECO:0000256" key="10">
    <source>
        <dbReference type="ARBA" id="ARBA00022840"/>
    </source>
</evidence>
<dbReference type="RefSeq" id="WP_132316670.1">
    <property type="nucleotide sequence ID" value="NZ_FWZT01000004.1"/>
</dbReference>
<keyword evidence="5" id="KW-0597">Phosphoprotein</keyword>
<dbReference type="InterPro" id="IPR007895">
    <property type="entry name" value="MASE1"/>
</dbReference>
<evidence type="ECO:0000313" key="17">
    <source>
        <dbReference type="Proteomes" id="UP000192907"/>
    </source>
</evidence>
<dbReference type="InterPro" id="IPR003661">
    <property type="entry name" value="HisK_dim/P_dom"/>
</dbReference>
<sequence>MSLQVELDRKNLLRNTVILNLVMAVVYTLLGHLARIMSIPPGNVTAFWPASGLALALMLCFGYRLWPGLLCGNIAANLPAFFDPSSSASIGTTSLVGLGIGVGDVLQTVTACYGIHRYIERPFKGFFKTGSLGWFLVICSISHTLSPSFGVSALYFGGLISPENFLYTWITWYTGDLLGALYVSVFVMDLIGKKSLVGWSKSGVLGLIVIPAISYYLVTADRNLFFLIFLFPFVVFFTVSYRGLYVSTLNIGIVFASIGALIGSIEDPKFFNERLMAMESFMFVLFLINNIILAFINERESLRKELDEVALLSMQNSKLAALGEMAGGVAHEVKNPLAIIEGHARIAKRLLIKDADSQGKVLERLTKIQDMVRRIDKIIHGMKSLTHSSVGEEASVFRADQLVEDIKSISAERLKTLHIEFVVDARHDLQIYGNRIQISQVVLNLLNNAVDAMVDHEVESGRILLKMMASDGGISIDVINSGPKIPVDIVERVFDPFFTTKEVGHGTGMGLSISQRIMSNHGGRLTLVPNTEETTFRMTLPGPPRTKTSA</sequence>
<dbReference type="GO" id="GO:0005886">
    <property type="term" value="C:plasma membrane"/>
    <property type="evidence" value="ECO:0007669"/>
    <property type="project" value="UniProtKB-SubCell"/>
</dbReference>
<reference evidence="17" key="1">
    <citation type="submission" date="2017-04" db="EMBL/GenBank/DDBJ databases">
        <authorList>
            <person name="Varghese N."/>
            <person name="Submissions S."/>
        </authorList>
    </citation>
    <scope>NUCLEOTIDE SEQUENCE [LARGE SCALE GENOMIC DNA]</scope>
    <source>
        <strain evidence="17">RKEM611</strain>
    </source>
</reference>
<feature type="transmembrane region" description="Helical" evidence="14">
    <location>
        <begin position="165"/>
        <end position="187"/>
    </location>
</feature>
<dbReference type="EC" id="2.7.13.3" evidence="3"/>
<feature type="transmembrane region" description="Helical" evidence="14">
    <location>
        <begin position="46"/>
        <end position="66"/>
    </location>
</feature>
<evidence type="ECO:0000256" key="13">
    <source>
        <dbReference type="ARBA" id="ARBA00023136"/>
    </source>
</evidence>
<dbReference type="CDD" id="cd00082">
    <property type="entry name" value="HisKA"/>
    <property type="match status" value="1"/>
</dbReference>
<dbReference type="SMART" id="SM00387">
    <property type="entry name" value="HATPase_c"/>
    <property type="match status" value="1"/>
</dbReference>
<feature type="transmembrane region" description="Helical" evidence="14">
    <location>
        <begin position="125"/>
        <end position="145"/>
    </location>
</feature>
<dbReference type="PANTHER" id="PTHR43065:SF10">
    <property type="entry name" value="PEROXIDE STRESS-ACTIVATED HISTIDINE KINASE MAK3"/>
    <property type="match status" value="1"/>
</dbReference>
<feature type="transmembrane region" description="Helical" evidence="14">
    <location>
        <begin position="12"/>
        <end position="34"/>
    </location>
</feature>
<comment type="subcellular location">
    <subcellularLocation>
        <location evidence="2">Cell membrane</location>
        <topology evidence="2">Multi-pass membrane protein</topology>
    </subcellularLocation>
</comment>
<dbReference type="PROSITE" id="PS50109">
    <property type="entry name" value="HIS_KIN"/>
    <property type="match status" value="1"/>
</dbReference>
<dbReference type="Pfam" id="PF00512">
    <property type="entry name" value="HisKA"/>
    <property type="match status" value="1"/>
</dbReference>
<name>A0A1Y6BEN3_9BACT</name>
<keyword evidence="10" id="KW-0067">ATP-binding</keyword>
<keyword evidence="9 16" id="KW-0418">Kinase</keyword>
<evidence type="ECO:0000256" key="11">
    <source>
        <dbReference type="ARBA" id="ARBA00022989"/>
    </source>
</evidence>
<dbReference type="InterPro" id="IPR004358">
    <property type="entry name" value="Sig_transdc_His_kin-like_C"/>
</dbReference>
<keyword evidence="8" id="KW-0547">Nucleotide-binding</keyword>
<proteinExistence type="predicted"/>
<evidence type="ECO:0000313" key="16">
    <source>
        <dbReference type="EMBL" id="SMF07176.1"/>
    </source>
</evidence>
<dbReference type="GO" id="GO:0005524">
    <property type="term" value="F:ATP binding"/>
    <property type="evidence" value="ECO:0007669"/>
    <property type="project" value="UniProtKB-KW"/>
</dbReference>
<evidence type="ECO:0000256" key="5">
    <source>
        <dbReference type="ARBA" id="ARBA00022553"/>
    </source>
</evidence>
<feature type="transmembrane region" description="Helical" evidence="14">
    <location>
        <begin position="248"/>
        <end position="265"/>
    </location>
</feature>
<feature type="domain" description="Histidine kinase" evidence="15">
    <location>
        <begin position="328"/>
        <end position="544"/>
    </location>
</feature>
<evidence type="ECO:0000256" key="14">
    <source>
        <dbReference type="SAM" id="Phobius"/>
    </source>
</evidence>
<dbReference type="PRINTS" id="PR00344">
    <property type="entry name" value="BCTRLSENSOR"/>
</dbReference>
<evidence type="ECO:0000256" key="9">
    <source>
        <dbReference type="ARBA" id="ARBA00022777"/>
    </source>
</evidence>
<dbReference type="Pfam" id="PF05231">
    <property type="entry name" value="MASE1"/>
    <property type="match status" value="1"/>
</dbReference>
<keyword evidence="4" id="KW-1003">Cell membrane</keyword>
<dbReference type="GO" id="GO:0000155">
    <property type="term" value="F:phosphorelay sensor kinase activity"/>
    <property type="evidence" value="ECO:0007669"/>
    <property type="project" value="InterPro"/>
</dbReference>
<dbReference type="Gene3D" id="3.30.565.10">
    <property type="entry name" value="Histidine kinase-like ATPase, C-terminal domain"/>
    <property type="match status" value="1"/>
</dbReference>
<dbReference type="InterPro" id="IPR036890">
    <property type="entry name" value="HATPase_C_sf"/>
</dbReference>
<evidence type="ECO:0000256" key="3">
    <source>
        <dbReference type="ARBA" id="ARBA00012438"/>
    </source>
</evidence>
<feature type="transmembrane region" description="Helical" evidence="14">
    <location>
        <begin position="277"/>
        <end position="296"/>
    </location>
</feature>
<dbReference type="InterPro" id="IPR003594">
    <property type="entry name" value="HATPase_dom"/>
</dbReference>
<dbReference type="AlphaFoldDB" id="A0A1Y6BEN3"/>
<dbReference type="Gene3D" id="1.10.287.130">
    <property type="match status" value="1"/>
</dbReference>
<dbReference type="STRING" id="1513793.SAMN06296036_104197"/>
<dbReference type="InterPro" id="IPR005467">
    <property type="entry name" value="His_kinase_dom"/>
</dbReference>
<evidence type="ECO:0000256" key="2">
    <source>
        <dbReference type="ARBA" id="ARBA00004651"/>
    </source>
</evidence>
<protein>
    <recommendedName>
        <fullName evidence="3">histidine kinase</fullName>
        <ecNumber evidence="3">2.7.13.3</ecNumber>
    </recommendedName>
</protein>
<accession>A0A1Y6BEN3</accession>
<keyword evidence="7 14" id="KW-0812">Transmembrane</keyword>
<dbReference type="InterPro" id="IPR036097">
    <property type="entry name" value="HisK_dim/P_sf"/>
</dbReference>
<evidence type="ECO:0000256" key="12">
    <source>
        <dbReference type="ARBA" id="ARBA00023012"/>
    </source>
</evidence>
<gene>
    <name evidence="16" type="ORF">SAMN06296036_104197</name>
</gene>
<keyword evidence="13 14" id="KW-0472">Membrane</keyword>
<evidence type="ECO:0000256" key="4">
    <source>
        <dbReference type="ARBA" id="ARBA00022475"/>
    </source>
</evidence>
<dbReference type="EMBL" id="FWZT01000004">
    <property type="protein sequence ID" value="SMF07176.1"/>
    <property type="molecule type" value="Genomic_DNA"/>
</dbReference>
<evidence type="ECO:0000256" key="6">
    <source>
        <dbReference type="ARBA" id="ARBA00022679"/>
    </source>
</evidence>
<comment type="catalytic activity">
    <reaction evidence="1">
        <text>ATP + protein L-histidine = ADP + protein N-phospho-L-histidine.</text>
        <dbReference type="EC" id="2.7.13.3"/>
    </reaction>
</comment>
<evidence type="ECO:0000256" key="1">
    <source>
        <dbReference type="ARBA" id="ARBA00000085"/>
    </source>
</evidence>
<keyword evidence="6" id="KW-0808">Transferase</keyword>
<keyword evidence="11 14" id="KW-1133">Transmembrane helix</keyword>
<dbReference type="SUPFAM" id="SSF47384">
    <property type="entry name" value="Homodimeric domain of signal transducing histidine kinase"/>
    <property type="match status" value="1"/>
</dbReference>
<evidence type="ECO:0000259" key="15">
    <source>
        <dbReference type="PROSITE" id="PS50109"/>
    </source>
</evidence>
<evidence type="ECO:0000256" key="8">
    <source>
        <dbReference type="ARBA" id="ARBA00022741"/>
    </source>
</evidence>
<dbReference type="PANTHER" id="PTHR43065">
    <property type="entry name" value="SENSOR HISTIDINE KINASE"/>
    <property type="match status" value="1"/>
</dbReference>
<dbReference type="OrthoDB" id="1931120at2"/>
<dbReference type="SUPFAM" id="SSF55874">
    <property type="entry name" value="ATPase domain of HSP90 chaperone/DNA topoisomerase II/histidine kinase"/>
    <property type="match status" value="1"/>
</dbReference>
<dbReference type="Proteomes" id="UP000192907">
    <property type="component" value="Unassembled WGS sequence"/>
</dbReference>
<keyword evidence="12" id="KW-0902">Two-component regulatory system</keyword>